<comment type="caution">
    <text evidence="3">The sequence shown here is derived from an EMBL/GenBank/DDBJ whole genome shotgun (WGS) entry which is preliminary data.</text>
</comment>
<accession>A0A9X0U2L7</accession>
<organism evidence="3 4">
    <name type="scientific">Tunturiibacter gelidiferens</name>
    <dbReference type="NCBI Taxonomy" id="3069689"/>
    <lineage>
        <taxon>Bacteria</taxon>
        <taxon>Pseudomonadati</taxon>
        <taxon>Acidobacteriota</taxon>
        <taxon>Terriglobia</taxon>
        <taxon>Terriglobales</taxon>
        <taxon>Acidobacteriaceae</taxon>
        <taxon>Tunturiibacter</taxon>
    </lineage>
</organism>
<keyword evidence="2" id="KW-0472">Membrane</keyword>
<gene>
    <name evidence="3" type="ORF">HDF14_001136</name>
</gene>
<feature type="region of interest" description="Disordered" evidence="1">
    <location>
        <begin position="372"/>
        <end position="393"/>
    </location>
</feature>
<feature type="transmembrane region" description="Helical" evidence="2">
    <location>
        <begin position="193"/>
        <end position="213"/>
    </location>
</feature>
<reference evidence="3 4" key="1">
    <citation type="submission" date="2020-08" db="EMBL/GenBank/DDBJ databases">
        <title>Genomic Encyclopedia of Type Strains, Phase IV (KMG-V): Genome sequencing to study the core and pangenomes of soil and plant-associated prokaryotes.</title>
        <authorList>
            <person name="Whitman W."/>
        </authorList>
    </citation>
    <scope>NUCLEOTIDE SEQUENCE [LARGE SCALE GENOMIC DNA]</scope>
    <source>
        <strain evidence="3 4">X5P2</strain>
    </source>
</reference>
<name>A0A9X0U2L7_9BACT</name>
<dbReference type="Proteomes" id="UP000535182">
    <property type="component" value="Unassembled WGS sequence"/>
</dbReference>
<sequence>MTLRRLLFWVHLSVGVIIGLVIGFLAVTGSILTFQPQIVAFAEKSAQVASPTQGPCVAPSDLLKNASNYRPGSATSLVLFSDPHRPGEVSFGADSVVLVNSCDGQVIGNGAGKLRGFFSSVRDLHRWVALNGVRHERLRSIKDFCVFAFVFMILSGLVIWFPRKLAWQHLRPAVFFRRDLRGRAREWNWHNVFGFWMATPLAVIALSGTIMAYPWANALLYRAAGDRPTERAETEQRRAKPLPADKFASLDLAIRDAMTQDAKWQSLEMRLPSDKDPNVAFRLDEGDGSDPRQRMQVVLARTDGHVVRVESFSNNSPGRRWRLYARFVHTGEMFGTAGRIVALLACISAFMLVWTGFSLSLRRLASWRRRKASHGNVAGQSKPKSPVQEAARV</sequence>
<dbReference type="RefSeq" id="WP_183974283.1">
    <property type="nucleotide sequence ID" value="NZ_JACHEB010000002.1"/>
</dbReference>
<keyword evidence="2" id="KW-1133">Transmembrane helix</keyword>
<protein>
    <submittedName>
        <fullName evidence="3">Iron-regulated membrane protein</fullName>
    </submittedName>
</protein>
<feature type="transmembrane region" description="Helical" evidence="2">
    <location>
        <begin position="144"/>
        <end position="162"/>
    </location>
</feature>
<dbReference type="PANTHER" id="PTHR34219">
    <property type="entry name" value="IRON-REGULATED INNER MEMBRANE PROTEIN-RELATED"/>
    <property type="match status" value="1"/>
</dbReference>
<feature type="transmembrane region" description="Helical" evidence="2">
    <location>
        <begin position="340"/>
        <end position="361"/>
    </location>
</feature>
<feature type="transmembrane region" description="Helical" evidence="2">
    <location>
        <begin position="6"/>
        <end position="27"/>
    </location>
</feature>
<dbReference type="Pfam" id="PF03929">
    <property type="entry name" value="PepSY_TM"/>
    <property type="match status" value="1"/>
</dbReference>
<evidence type="ECO:0000313" key="4">
    <source>
        <dbReference type="Proteomes" id="UP000535182"/>
    </source>
</evidence>
<dbReference type="InterPro" id="IPR005625">
    <property type="entry name" value="PepSY-ass_TM"/>
</dbReference>
<dbReference type="PANTHER" id="PTHR34219:SF3">
    <property type="entry name" value="BLL7967 PROTEIN"/>
    <property type="match status" value="1"/>
</dbReference>
<evidence type="ECO:0000256" key="2">
    <source>
        <dbReference type="SAM" id="Phobius"/>
    </source>
</evidence>
<proteinExistence type="predicted"/>
<evidence type="ECO:0000313" key="3">
    <source>
        <dbReference type="EMBL" id="MBB5327531.1"/>
    </source>
</evidence>
<keyword evidence="4" id="KW-1185">Reference proteome</keyword>
<dbReference type="AlphaFoldDB" id="A0A9X0U2L7"/>
<dbReference type="EMBL" id="JACHEB010000002">
    <property type="protein sequence ID" value="MBB5327531.1"/>
    <property type="molecule type" value="Genomic_DNA"/>
</dbReference>
<keyword evidence="2" id="KW-0812">Transmembrane</keyword>
<evidence type="ECO:0000256" key="1">
    <source>
        <dbReference type="SAM" id="MobiDB-lite"/>
    </source>
</evidence>